<proteinExistence type="predicted"/>
<keyword evidence="2" id="KW-1185">Reference proteome</keyword>
<organism evidence="1 2">
    <name type="scientific">Consotaella salsifontis</name>
    <dbReference type="NCBI Taxonomy" id="1365950"/>
    <lineage>
        <taxon>Bacteria</taxon>
        <taxon>Pseudomonadati</taxon>
        <taxon>Pseudomonadota</taxon>
        <taxon>Alphaproteobacteria</taxon>
        <taxon>Hyphomicrobiales</taxon>
        <taxon>Aurantimonadaceae</taxon>
        <taxon>Consotaella</taxon>
    </lineage>
</organism>
<evidence type="ECO:0000313" key="1">
    <source>
        <dbReference type="EMBL" id="SKA30887.1"/>
    </source>
</evidence>
<gene>
    <name evidence="1" type="ORF">SAMN05428963_11381</name>
</gene>
<dbReference type="AlphaFoldDB" id="A0A1T4SRT0"/>
<accession>A0A1T4SRT0</accession>
<reference evidence="1 2" key="1">
    <citation type="submission" date="2017-02" db="EMBL/GenBank/DDBJ databases">
        <authorList>
            <person name="Peterson S.W."/>
        </authorList>
    </citation>
    <scope>NUCLEOTIDE SEQUENCE [LARGE SCALE GENOMIC DNA]</scope>
    <source>
        <strain evidence="1 2">USBA 369</strain>
    </source>
</reference>
<dbReference type="STRING" id="1365950.SAMN05428963_11381"/>
<evidence type="ECO:0000313" key="2">
    <source>
        <dbReference type="Proteomes" id="UP000190135"/>
    </source>
</evidence>
<dbReference type="EMBL" id="FUXL01000013">
    <property type="protein sequence ID" value="SKA30887.1"/>
    <property type="molecule type" value="Genomic_DNA"/>
</dbReference>
<name>A0A1T4SRT0_9HYPH</name>
<protein>
    <submittedName>
        <fullName evidence="1">Uncharacterized protein</fullName>
    </submittedName>
</protein>
<sequence>MMATARFSAAVVLDHARRADEKNEAKRIEAREAAITELIKQPKMVGVWPFRREHWRTREEAERDYALPACDGWEPSSEWVVERRHWRKRDKLRPIIDLAAAAVIKASDDMVELSPDEATLIGLHIDGAAE</sequence>
<dbReference type="RefSeq" id="WP_131829946.1">
    <property type="nucleotide sequence ID" value="NZ_FUXL01000013.1"/>
</dbReference>
<dbReference type="Proteomes" id="UP000190135">
    <property type="component" value="Unassembled WGS sequence"/>
</dbReference>